<dbReference type="AlphaFoldDB" id="A0A563EHK0"/>
<organism evidence="4 5">
    <name type="scientific">Lentzea tibetensis</name>
    <dbReference type="NCBI Taxonomy" id="2591470"/>
    <lineage>
        <taxon>Bacteria</taxon>
        <taxon>Bacillati</taxon>
        <taxon>Actinomycetota</taxon>
        <taxon>Actinomycetes</taxon>
        <taxon>Pseudonocardiales</taxon>
        <taxon>Pseudonocardiaceae</taxon>
        <taxon>Lentzea</taxon>
    </lineage>
</organism>
<dbReference type="InterPro" id="IPR001303">
    <property type="entry name" value="Aldolase_II/adducin_N"/>
</dbReference>
<dbReference type="SUPFAM" id="SSF51735">
    <property type="entry name" value="NAD(P)-binding Rossmann-fold domains"/>
    <property type="match status" value="1"/>
</dbReference>
<protein>
    <submittedName>
        <fullName evidence="4">Bifunctional aldolase/short-chain dehydrogenase</fullName>
    </submittedName>
</protein>
<dbReference type="Gene3D" id="3.40.50.720">
    <property type="entry name" value="NAD(P)-binding Rossmann-like Domain"/>
    <property type="match status" value="1"/>
</dbReference>
<keyword evidence="5" id="KW-1185">Reference proteome</keyword>
<comment type="caution">
    <text evidence="4">The sequence shown here is derived from an EMBL/GenBank/DDBJ whole genome shotgun (WGS) entry which is preliminary data.</text>
</comment>
<evidence type="ECO:0000256" key="2">
    <source>
        <dbReference type="ARBA" id="ARBA00023002"/>
    </source>
</evidence>
<evidence type="ECO:0000256" key="1">
    <source>
        <dbReference type="ARBA" id="ARBA00006484"/>
    </source>
</evidence>
<dbReference type="InterPro" id="IPR036291">
    <property type="entry name" value="NAD(P)-bd_dom_sf"/>
</dbReference>
<dbReference type="Pfam" id="PF00596">
    <property type="entry name" value="Aldolase_II"/>
    <property type="match status" value="1"/>
</dbReference>
<keyword evidence="2" id="KW-0560">Oxidoreductase</keyword>
<dbReference type="SMART" id="SM01007">
    <property type="entry name" value="Aldolase_II"/>
    <property type="match status" value="1"/>
</dbReference>
<dbReference type="NCBIfam" id="NF006196">
    <property type="entry name" value="PRK08324.2-4"/>
    <property type="match status" value="1"/>
</dbReference>
<dbReference type="EMBL" id="VOBR01000035">
    <property type="protein sequence ID" value="TWP46112.1"/>
    <property type="molecule type" value="Genomic_DNA"/>
</dbReference>
<evidence type="ECO:0000313" key="5">
    <source>
        <dbReference type="Proteomes" id="UP000316639"/>
    </source>
</evidence>
<sequence>MENRWAETISDPLDECVYGSRLLGREPDLVLHGGGNTSVKVTVRDVTGSPVDVLYVKGSGWDLSSIERAGFAPLRLERLRELLTVPSLPDSGMMNELRCALLDASAPDPSVETLLHAVLPHRAVLHSHADAVITLTNLEKPRVEEVFGGRVVVIPYVMPGFKLAQLCAELFPRYVTYNTIGMVLMNHGLFTFGATTQEAYNRHVELVSLAEAHLSRLDFPAAATPPVAPVVLAGLRKQISDVAGSPMIVSRHTDRASMAFVARPDVTSVAAEGPATPDHVIRTKRVPLIGRDVSGYADDYRRYFADHARPGLTMLDPAPRVVLDPELGVLTAGRRAKDADIAFDIYAHTIGIITRADALGGYRALPASDLFDMEYWELEQAKLRLAGAPAEFTGEVALVTGAASGIGRACADALRARGASVIGLDLTPTDSTPDYLGLQVDVTDSQAVADALSVGVERFGGIDMIVASAGVFPGNTPIASLDASAWHHTMSVNASSIATLFAQVHPLLKLSPRGGRVVVVASKNVPAPGPGAAAYSASKAAVTQLARVAALEWAADNIRVNTVHPDAVFDTGLWTPEVLAQRAEHYGLTVAEYKRRNLLGTEVTSAAVGELVATLCSDTFACTTGAQVPIDGGNERVI</sequence>
<dbReference type="PANTHER" id="PTHR24321:SF14">
    <property type="entry name" value="SHORT-CHAIN TYPE DEHYDROGENASE_REDUCTASE BLR2146-RELATED"/>
    <property type="match status" value="1"/>
</dbReference>
<dbReference type="PRINTS" id="PR00081">
    <property type="entry name" value="GDHRDH"/>
</dbReference>
<dbReference type="PRINTS" id="PR00080">
    <property type="entry name" value="SDRFAMILY"/>
</dbReference>
<dbReference type="Gene3D" id="3.40.225.10">
    <property type="entry name" value="Class II aldolase/adducin N-terminal domain"/>
    <property type="match status" value="1"/>
</dbReference>
<accession>A0A563EHK0</accession>
<gene>
    <name evidence="4" type="ORF">FKR81_36880</name>
</gene>
<dbReference type="InterPro" id="IPR036409">
    <property type="entry name" value="Aldolase_II/adducin_N_sf"/>
</dbReference>
<name>A0A563EHK0_9PSEU</name>
<dbReference type="RefSeq" id="WP_146358869.1">
    <property type="nucleotide sequence ID" value="NZ_VOBR01000035.1"/>
</dbReference>
<dbReference type="PANTHER" id="PTHR24321">
    <property type="entry name" value="DEHYDROGENASES, SHORT CHAIN"/>
    <property type="match status" value="1"/>
</dbReference>
<dbReference type="Proteomes" id="UP000316639">
    <property type="component" value="Unassembled WGS sequence"/>
</dbReference>
<comment type="similarity">
    <text evidence="1">Belongs to the short-chain dehydrogenases/reductases (SDR) family.</text>
</comment>
<dbReference type="OrthoDB" id="9802561at2"/>
<proteinExistence type="inferred from homology"/>
<feature type="domain" description="Class II aldolase/adducin N-terminal" evidence="3">
    <location>
        <begin position="15"/>
        <end position="214"/>
    </location>
</feature>
<dbReference type="GO" id="GO:0016491">
    <property type="term" value="F:oxidoreductase activity"/>
    <property type="evidence" value="ECO:0007669"/>
    <property type="project" value="UniProtKB-KW"/>
</dbReference>
<dbReference type="SUPFAM" id="SSF53639">
    <property type="entry name" value="AraD/HMP-PK domain-like"/>
    <property type="match status" value="1"/>
</dbReference>
<dbReference type="InterPro" id="IPR020904">
    <property type="entry name" value="Sc_DH/Rdtase_CS"/>
</dbReference>
<evidence type="ECO:0000313" key="4">
    <source>
        <dbReference type="EMBL" id="TWP46112.1"/>
    </source>
</evidence>
<dbReference type="PROSITE" id="PS00061">
    <property type="entry name" value="ADH_SHORT"/>
    <property type="match status" value="1"/>
</dbReference>
<dbReference type="InterPro" id="IPR002347">
    <property type="entry name" value="SDR_fam"/>
</dbReference>
<dbReference type="FunFam" id="3.40.50.720:FF:000084">
    <property type="entry name" value="Short-chain dehydrogenase reductase"/>
    <property type="match status" value="1"/>
</dbReference>
<reference evidence="4 5" key="1">
    <citation type="submission" date="2019-07" db="EMBL/GenBank/DDBJ databases">
        <title>Lentzea xizangensis sp. nov., isolated from Qinghai-Tibetan Plateau Soils.</title>
        <authorList>
            <person name="Huang J."/>
        </authorList>
    </citation>
    <scope>NUCLEOTIDE SEQUENCE [LARGE SCALE GENOMIC DNA]</scope>
    <source>
        <strain evidence="4 5">FXJ1.1311</strain>
    </source>
</reference>
<dbReference type="Pfam" id="PF13561">
    <property type="entry name" value="adh_short_C2"/>
    <property type="match status" value="1"/>
</dbReference>
<evidence type="ECO:0000259" key="3">
    <source>
        <dbReference type="SMART" id="SM01007"/>
    </source>
</evidence>